<evidence type="ECO:0008006" key="4">
    <source>
        <dbReference type="Google" id="ProtNLM"/>
    </source>
</evidence>
<dbReference type="EMBL" id="CAXKWB010004944">
    <property type="protein sequence ID" value="CAL4075833.1"/>
    <property type="molecule type" value="Genomic_DNA"/>
</dbReference>
<dbReference type="AlphaFoldDB" id="A0AAV2QD31"/>
<gene>
    <name evidence="2" type="ORF">MNOR_LOCUS9975</name>
</gene>
<dbReference type="Proteomes" id="UP001497623">
    <property type="component" value="Unassembled WGS sequence"/>
</dbReference>
<evidence type="ECO:0000313" key="2">
    <source>
        <dbReference type="EMBL" id="CAL4075833.1"/>
    </source>
</evidence>
<protein>
    <recommendedName>
        <fullName evidence="4">Protein sleepless</fullName>
    </recommendedName>
</protein>
<keyword evidence="1" id="KW-0732">Signal</keyword>
<evidence type="ECO:0000313" key="3">
    <source>
        <dbReference type="Proteomes" id="UP001497623"/>
    </source>
</evidence>
<feature type="signal peptide" evidence="1">
    <location>
        <begin position="1"/>
        <end position="24"/>
    </location>
</feature>
<accession>A0AAV2QD31</accession>
<evidence type="ECO:0000256" key="1">
    <source>
        <dbReference type="SAM" id="SignalP"/>
    </source>
</evidence>
<name>A0AAV2QD31_MEGNR</name>
<keyword evidence="3" id="KW-1185">Reference proteome</keyword>
<reference evidence="2 3" key="1">
    <citation type="submission" date="2024-05" db="EMBL/GenBank/DDBJ databases">
        <authorList>
            <person name="Wallberg A."/>
        </authorList>
    </citation>
    <scope>NUCLEOTIDE SEQUENCE [LARGE SCALE GENOMIC DNA]</scope>
</reference>
<comment type="caution">
    <text evidence="2">The sequence shown here is derived from an EMBL/GenBank/DDBJ whole genome shotgun (WGS) entry which is preliminary data.</text>
</comment>
<organism evidence="2 3">
    <name type="scientific">Meganyctiphanes norvegica</name>
    <name type="common">Northern krill</name>
    <name type="synonym">Thysanopoda norvegica</name>
    <dbReference type="NCBI Taxonomy" id="48144"/>
    <lineage>
        <taxon>Eukaryota</taxon>
        <taxon>Metazoa</taxon>
        <taxon>Ecdysozoa</taxon>
        <taxon>Arthropoda</taxon>
        <taxon>Crustacea</taxon>
        <taxon>Multicrustacea</taxon>
        <taxon>Malacostraca</taxon>
        <taxon>Eumalacostraca</taxon>
        <taxon>Eucarida</taxon>
        <taxon>Euphausiacea</taxon>
        <taxon>Euphausiidae</taxon>
        <taxon>Meganyctiphanes</taxon>
    </lineage>
</organism>
<feature type="non-terminal residue" evidence="2">
    <location>
        <position position="1"/>
    </location>
</feature>
<sequence>VLKMRTVMLCSGFLLLLLLHTGSCVICYDCENIDMLAPNFDPGCGGAYFDGQTKEDIDADGCFTAIYPQGFGMRSVDGTSDYEDHFCENYGDDYNFIGYCYCKGDLCNNDRCQYCINNNATTLL</sequence>
<proteinExistence type="predicted"/>
<feature type="chain" id="PRO_5043472321" description="Protein sleepless" evidence="1">
    <location>
        <begin position="25"/>
        <end position="124"/>
    </location>
</feature>